<dbReference type="Gene3D" id="3.30.1050.10">
    <property type="entry name" value="SCP2 sterol-binding domain"/>
    <property type="match status" value="1"/>
</dbReference>
<comment type="similarity">
    <text evidence="1">Belongs to the UbiT family.</text>
</comment>
<comment type="pathway">
    <text evidence="1">Cofactor biosynthesis; ubiquinone biosynthesis.</text>
</comment>
<dbReference type="InterPro" id="IPR036527">
    <property type="entry name" value="SCP2_sterol-bd_dom_sf"/>
</dbReference>
<organism evidence="3">
    <name type="scientific">Thiolapillus brandeum</name>
    <dbReference type="NCBI Taxonomy" id="1076588"/>
    <lineage>
        <taxon>Bacteria</taxon>
        <taxon>Pseudomonadati</taxon>
        <taxon>Pseudomonadota</taxon>
        <taxon>Gammaproteobacteria</taxon>
        <taxon>Chromatiales</taxon>
        <taxon>Sedimenticolaceae</taxon>
        <taxon>Thiolapillus</taxon>
    </lineage>
</organism>
<comment type="function">
    <text evidence="1">Required for O(2)-independent ubiquinone (coenzyme Q) biosynthesis. Likely functions as an accessory factor.</text>
</comment>
<protein>
    <recommendedName>
        <fullName evidence="1">Ubiquinone biosynthesis accessory factor UbiT</fullName>
    </recommendedName>
</protein>
<dbReference type="HAMAP" id="MF_02231">
    <property type="entry name" value="UbiT"/>
    <property type="match status" value="1"/>
</dbReference>
<dbReference type="InterPro" id="IPR003033">
    <property type="entry name" value="SCP2_sterol-bd_dom"/>
</dbReference>
<feature type="domain" description="SCP2" evidence="2">
    <location>
        <begin position="55"/>
        <end position="150"/>
    </location>
</feature>
<dbReference type="SUPFAM" id="SSF55718">
    <property type="entry name" value="SCP-like"/>
    <property type="match status" value="1"/>
</dbReference>
<accession>A0A7C5N007</accession>
<sequence length="170" mass="19216">MAHNGIIAFPFTTCRPIMPLPVPPIPAPPVRKLLQLPGRVLPPALHAHGLSLLLNRIFREALARGELWFLENRVLQVEVTDLALDYRLTLENGRLTAASPGRRPDVRFGGSVREFLVLALGREDPDTLFFQRRLQLEGDTELGLEIKNFLYSLEQGLLPEPMERLLLRLV</sequence>
<gene>
    <name evidence="1" type="primary">ubiT</name>
    <name evidence="3" type="ORF">ENJ98_04425</name>
</gene>
<proteinExistence type="inferred from homology"/>
<keyword evidence="1" id="KW-0831">Ubiquinone biosynthesis</keyword>
<dbReference type="Proteomes" id="UP000886100">
    <property type="component" value="Unassembled WGS sequence"/>
</dbReference>
<dbReference type="Pfam" id="PF02036">
    <property type="entry name" value="SCP2"/>
    <property type="match status" value="1"/>
</dbReference>
<dbReference type="AlphaFoldDB" id="A0A7C5N007"/>
<dbReference type="GO" id="GO:0006744">
    <property type="term" value="P:ubiquinone biosynthetic process"/>
    <property type="evidence" value="ECO:0007669"/>
    <property type="project" value="UniProtKB-UniRule"/>
</dbReference>
<evidence type="ECO:0000256" key="1">
    <source>
        <dbReference type="HAMAP-Rule" id="MF_02231"/>
    </source>
</evidence>
<dbReference type="InterPro" id="IPR016830">
    <property type="entry name" value="UbiT"/>
</dbReference>
<evidence type="ECO:0000259" key="2">
    <source>
        <dbReference type="Pfam" id="PF02036"/>
    </source>
</evidence>
<reference evidence="3" key="1">
    <citation type="journal article" date="2020" name="mSystems">
        <title>Genome- and Community-Level Interaction Insights into Carbon Utilization and Element Cycling Functions of Hydrothermarchaeota in Hydrothermal Sediment.</title>
        <authorList>
            <person name="Zhou Z."/>
            <person name="Liu Y."/>
            <person name="Xu W."/>
            <person name="Pan J."/>
            <person name="Luo Z.H."/>
            <person name="Li M."/>
        </authorList>
    </citation>
    <scope>NUCLEOTIDE SEQUENCE [LARGE SCALE GENOMIC DNA]</scope>
    <source>
        <strain evidence="3">HyVt-535</strain>
    </source>
</reference>
<evidence type="ECO:0000313" key="3">
    <source>
        <dbReference type="EMBL" id="HHH13460.1"/>
    </source>
</evidence>
<comment type="caution">
    <text evidence="3">The sequence shown here is derived from an EMBL/GenBank/DDBJ whole genome shotgun (WGS) entry which is preliminary data.</text>
</comment>
<name>A0A7C5N007_9GAMM</name>
<dbReference type="EMBL" id="DROM01000271">
    <property type="protein sequence ID" value="HHH13460.1"/>
    <property type="molecule type" value="Genomic_DNA"/>
</dbReference>
<dbReference type="UniPathway" id="UPA00232"/>